<evidence type="ECO:0000313" key="6">
    <source>
        <dbReference type="Proteomes" id="UP000490939"/>
    </source>
</evidence>
<dbReference type="InterPro" id="IPR011057">
    <property type="entry name" value="Mss4-like_sf"/>
</dbReference>
<dbReference type="Proteomes" id="UP000490939">
    <property type="component" value="Unassembled WGS sequence"/>
</dbReference>
<sequence>MTTTNNKTPSKRPSSTDLTSHPKKKSHNEDKFSSTSAKQNTIDPTEHDDPSQNHEKSESVEGIHEWKTRPPYQIHKDESDFEARYEATAPFQWAAIFHKTDINFTSGHHGLEWYDPTSKSIKHSLPCKVRCSYCHSPIMDEGRNMVLLFPSLIHFKTEKDKEHFKPRCHMFYKERVIDVPDGLPKWSGMKDKSDLIEDSPEEDVKEYERKVSKEKKERQEKGEGEENGKD</sequence>
<evidence type="ECO:0000313" key="4">
    <source>
        <dbReference type="EMBL" id="KAE9989767.1"/>
    </source>
</evidence>
<dbReference type="EMBL" id="WNWR01000170">
    <property type="protein sequence ID" value="KAE9989767.1"/>
    <property type="molecule type" value="Genomic_DNA"/>
</dbReference>
<accession>A0A8H3YSQ1</accession>
<feature type="compositionally biased region" description="Acidic residues" evidence="1">
    <location>
        <begin position="196"/>
        <end position="205"/>
    </location>
</feature>
<dbReference type="Gene3D" id="3.90.1590.10">
    <property type="entry name" value="glutathione-dependent formaldehyde- activating enzyme (gfa)"/>
    <property type="match status" value="1"/>
</dbReference>
<comment type="caution">
    <text evidence="2">The sequence shown here is derived from an EMBL/GenBank/DDBJ whole genome shotgun (WGS) entry which is preliminary data.</text>
</comment>
<gene>
    <name evidence="3" type="ORF">BLS_000561</name>
    <name evidence="4" type="ORF">EG327_002316</name>
    <name evidence="2" type="ORF">EG328_007323</name>
</gene>
<evidence type="ECO:0000313" key="3">
    <source>
        <dbReference type="EMBL" id="KAE9978503.1"/>
    </source>
</evidence>
<evidence type="ECO:0000313" key="5">
    <source>
        <dbReference type="Proteomes" id="UP000447873"/>
    </source>
</evidence>
<organism evidence="2 5">
    <name type="scientific">Venturia inaequalis</name>
    <name type="common">Apple scab fungus</name>
    <dbReference type="NCBI Taxonomy" id="5025"/>
    <lineage>
        <taxon>Eukaryota</taxon>
        <taxon>Fungi</taxon>
        <taxon>Dikarya</taxon>
        <taxon>Ascomycota</taxon>
        <taxon>Pezizomycotina</taxon>
        <taxon>Dothideomycetes</taxon>
        <taxon>Pleosporomycetidae</taxon>
        <taxon>Venturiales</taxon>
        <taxon>Venturiaceae</taxon>
        <taxon>Venturia</taxon>
    </lineage>
</organism>
<dbReference type="Proteomes" id="UP000447873">
    <property type="component" value="Unassembled WGS sequence"/>
</dbReference>
<dbReference type="SUPFAM" id="SSF51316">
    <property type="entry name" value="Mss4-like"/>
    <property type="match status" value="1"/>
</dbReference>
<dbReference type="EMBL" id="WNWQ01000110">
    <property type="protein sequence ID" value="KAE9978503.1"/>
    <property type="molecule type" value="Genomic_DNA"/>
</dbReference>
<keyword evidence="6" id="KW-1185">Reference proteome</keyword>
<feature type="region of interest" description="Disordered" evidence="1">
    <location>
        <begin position="1"/>
        <end position="71"/>
    </location>
</feature>
<dbReference type="EMBL" id="WNWS01000396">
    <property type="protein sequence ID" value="KAE9968682.1"/>
    <property type="molecule type" value="Genomic_DNA"/>
</dbReference>
<evidence type="ECO:0008006" key="7">
    <source>
        <dbReference type="Google" id="ProtNLM"/>
    </source>
</evidence>
<dbReference type="Proteomes" id="UP000433883">
    <property type="component" value="Unassembled WGS sequence"/>
</dbReference>
<name>A0A8H3YSQ1_VENIN</name>
<reference evidence="2 5" key="1">
    <citation type="submission" date="2018-12" db="EMBL/GenBank/DDBJ databases">
        <title>Venturia inaequalis Genome Resource.</title>
        <authorList>
            <person name="Lichtner F.J."/>
        </authorList>
    </citation>
    <scope>NUCLEOTIDE SEQUENCE [LARGE SCALE GENOMIC DNA]</scope>
    <source>
        <strain evidence="2 5">120213</strain>
        <strain evidence="3">Bline_iso_100314</strain>
        <strain evidence="4 6">DMI_063113</strain>
    </source>
</reference>
<feature type="region of interest" description="Disordered" evidence="1">
    <location>
        <begin position="186"/>
        <end position="230"/>
    </location>
</feature>
<feature type="compositionally biased region" description="Basic and acidic residues" evidence="1">
    <location>
        <begin position="206"/>
        <end position="230"/>
    </location>
</feature>
<feature type="compositionally biased region" description="Polar residues" evidence="1">
    <location>
        <begin position="1"/>
        <end position="19"/>
    </location>
</feature>
<feature type="compositionally biased region" description="Polar residues" evidence="1">
    <location>
        <begin position="33"/>
        <end position="43"/>
    </location>
</feature>
<dbReference type="AlphaFoldDB" id="A0A8H3YSQ1"/>
<evidence type="ECO:0000313" key="2">
    <source>
        <dbReference type="EMBL" id="KAE9968682.1"/>
    </source>
</evidence>
<feature type="compositionally biased region" description="Basic and acidic residues" evidence="1">
    <location>
        <begin position="44"/>
        <end position="71"/>
    </location>
</feature>
<evidence type="ECO:0000256" key="1">
    <source>
        <dbReference type="SAM" id="MobiDB-lite"/>
    </source>
</evidence>
<proteinExistence type="predicted"/>
<dbReference type="PANTHER" id="PTHR33337:SF40">
    <property type="entry name" value="CENP-V_GFA DOMAIN-CONTAINING PROTEIN-RELATED"/>
    <property type="match status" value="1"/>
</dbReference>
<dbReference type="PANTHER" id="PTHR33337">
    <property type="entry name" value="GFA DOMAIN-CONTAINING PROTEIN"/>
    <property type="match status" value="1"/>
</dbReference>
<protein>
    <recommendedName>
        <fullName evidence="7">CENP-V/GFA domain-containing protein</fullName>
    </recommendedName>
</protein>